<dbReference type="InterPro" id="IPR036465">
    <property type="entry name" value="vWFA_dom_sf"/>
</dbReference>
<evidence type="ECO:0000313" key="1">
    <source>
        <dbReference type="EMBL" id="CCA16171.1"/>
    </source>
</evidence>
<protein>
    <submittedName>
        <fullName evidence="1">AlNc14C19G1952 protein</fullName>
    </submittedName>
</protein>
<dbReference type="AlphaFoldDB" id="F0W4Y1"/>
<dbReference type="CDD" id="cd00198">
    <property type="entry name" value="vWFA"/>
    <property type="match status" value="1"/>
</dbReference>
<reference evidence="1" key="2">
    <citation type="submission" date="2011-02" db="EMBL/GenBank/DDBJ databases">
        <authorList>
            <person name="MacLean D."/>
        </authorList>
    </citation>
    <scope>NUCLEOTIDE SEQUENCE</scope>
</reference>
<gene>
    <name evidence="1" type="primary">AlNc14C19G1952</name>
    <name evidence="1" type="ORF">ALNC14_023140</name>
</gene>
<sequence>MKGESWKDMLVSLHSFIHRMSPTRVECDAKLWRECNYDVISVLTFSREARWVCTEMSLQQFSECDQAIPYRGGRKRYSAALRLIGQALKKLEHKRYIPVVFICTDGKKGERFTALDGFAENFRKRHSDGLRVFEVVGYGDMHLSFLMDFASRLGALCTTKI</sequence>
<dbReference type="HOGENOM" id="CLU_1646802_0_0_1"/>
<organism evidence="1">
    <name type="scientific">Albugo laibachii Nc14</name>
    <dbReference type="NCBI Taxonomy" id="890382"/>
    <lineage>
        <taxon>Eukaryota</taxon>
        <taxon>Sar</taxon>
        <taxon>Stramenopiles</taxon>
        <taxon>Oomycota</taxon>
        <taxon>Peronosporomycetes</taxon>
        <taxon>Albuginales</taxon>
        <taxon>Albuginaceae</taxon>
        <taxon>Albugo</taxon>
    </lineage>
</organism>
<reference evidence="1" key="1">
    <citation type="journal article" date="2011" name="PLoS Biol.">
        <title>Gene gain and loss during evolution of obligate parasitism in the white rust pathogen of Arabidopsis thaliana.</title>
        <authorList>
            <person name="Kemen E."/>
            <person name="Gardiner A."/>
            <person name="Schultz-Larsen T."/>
            <person name="Kemen A.C."/>
            <person name="Balmuth A.L."/>
            <person name="Robert-Seilaniantz A."/>
            <person name="Bailey K."/>
            <person name="Holub E."/>
            <person name="Studholme D.J."/>
            <person name="Maclean D."/>
            <person name="Jones J.D."/>
        </authorList>
    </citation>
    <scope>NUCLEOTIDE SEQUENCE</scope>
</reference>
<dbReference type="SUPFAM" id="SSF53300">
    <property type="entry name" value="vWA-like"/>
    <property type="match status" value="1"/>
</dbReference>
<dbReference type="EMBL" id="FR824064">
    <property type="protein sequence ID" value="CCA16171.1"/>
    <property type="molecule type" value="Genomic_DNA"/>
</dbReference>
<dbReference type="Gene3D" id="3.40.50.410">
    <property type="entry name" value="von Willebrand factor, type A domain"/>
    <property type="match status" value="1"/>
</dbReference>
<name>F0W4Y1_9STRA</name>
<accession>F0W4Y1</accession>
<proteinExistence type="predicted"/>